<dbReference type="InterPro" id="IPR006869">
    <property type="entry name" value="DUF547"/>
</dbReference>
<feature type="region of interest" description="Disordered" evidence="1">
    <location>
        <begin position="258"/>
        <end position="278"/>
    </location>
</feature>
<comment type="caution">
    <text evidence="4">The sequence shown here is derived from an EMBL/GenBank/DDBJ whole genome shotgun (WGS) entry which is preliminary data.</text>
</comment>
<accession>A0AAN7M323</accession>
<feature type="compositionally biased region" description="Low complexity" evidence="1">
    <location>
        <begin position="386"/>
        <end position="402"/>
    </location>
</feature>
<dbReference type="EMBL" id="JAXQNO010000009">
    <property type="protein sequence ID" value="KAK4790972.1"/>
    <property type="molecule type" value="Genomic_DNA"/>
</dbReference>
<evidence type="ECO:0000256" key="1">
    <source>
        <dbReference type="SAM" id="MobiDB-lite"/>
    </source>
</evidence>
<sequence>LVLRDSSEENEGELPALICSASHSGPVSVSCQLILQCPPHCPEVRRRPPSDCLLCSSFIPLLSIPLYLSVMGFSGETSKVLEPRMTSRHTRSKSLPGKNMVSEDNLEVSVSPGYFLRLQQKGIDKMNDNTNTKKKMSSCTDARNSLKQEILQLEKRLQGQFQVRHALENPLCYRNSFQDGADSNMMPKQATELIKEIATLELEVVYMEQYLLSLYRKAFDQQVTSVPLIAKEDKLNTPLETPRGRLLKVPEPIDVTSSTKRSSQLVRSGCQQPETPSMKPNIFAVDEKLLDSGVERCHSTLSQFSAVAARVCHPDDSLDKAVRACQSQPSSLMEYAQNNATSMVSLAEYLGTSISEHGPETPNKLSEDMIKCMAAIYCKLSDPPLTSNDLSSPTSSSASAFSPREHPDWSPNFRNISAFDTKLDNPFNVEGFKEFSGPYSTMVEVPYIYRDSQKLGDIQHLLQNYRSLICRLEEIDPRKLTHEEKLAFWINIHNALVMHAFLAYGIPQNSVKRIILLLKAAYNVGGHTISADRIQSTILGCRMSRPGQWLRVLFSPKKKFKTGDRRQEYGIEHPEPLLHFALCLGNHSDPAVRVYTPKRMFQDLETAKDEYVRANFGIRKDKKVSLPKIIETFAKDAGLGPADVVDMIQKSLPSSLGKILKKCRMQMGKSHKNIAWIPHNFNFRKSNTGLDRIPLMLQINEEDLI</sequence>
<reference evidence="4 5" key="1">
    <citation type="journal article" date="2023" name="Hortic Res">
        <title>Pangenome of water caltrop reveals structural variations and asymmetric subgenome divergence after allopolyploidization.</title>
        <authorList>
            <person name="Zhang X."/>
            <person name="Chen Y."/>
            <person name="Wang L."/>
            <person name="Yuan Y."/>
            <person name="Fang M."/>
            <person name="Shi L."/>
            <person name="Lu R."/>
            <person name="Comes H.P."/>
            <person name="Ma Y."/>
            <person name="Chen Y."/>
            <person name="Huang G."/>
            <person name="Zhou Y."/>
            <person name="Zheng Z."/>
            <person name="Qiu Y."/>
        </authorList>
    </citation>
    <scope>NUCLEOTIDE SEQUENCE [LARGE SCALE GENOMIC DNA]</scope>
    <source>
        <strain evidence="4">F231</strain>
    </source>
</reference>
<feature type="domain" description="Ternary complex factor MIP1 leucine-zipper" evidence="3">
    <location>
        <begin position="141"/>
        <end position="221"/>
    </location>
</feature>
<feature type="non-terminal residue" evidence="4">
    <location>
        <position position="1"/>
    </location>
</feature>
<dbReference type="InterPro" id="IPR025757">
    <property type="entry name" value="MIP1_Leuzipper"/>
</dbReference>
<feature type="domain" description="DUF547" evidence="2">
    <location>
        <begin position="478"/>
        <end position="612"/>
    </location>
</feature>
<evidence type="ECO:0000259" key="2">
    <source>
        <dbReference type="Pfam" id="PF04784"/>
    </source>
</evidence>
<organism evidence="4 5">
    <name type="scientific">Trapa natans</name>
    <name type="common">Water chestnut</name>
    <dbReference type="NCBI Taxonomy" id="22666"/>
    <lineage>
        <taxon>Eukaryota</taxon>
        <taxon>Viridiplantae</taxon>
        <taxon>Streptophyta</taxon>
        <taxon>Embryophyta</taxon>
        <taxon>Tracheophyta</taxon>
        <taxon>Spermatophyta</taxon>
        <taxon>Magnoliopsida</taxon>
        <taxon>eudicotyledons</taxon>
        <taxon>Gunneridae</taxon>
        <taxon>Pentapetalae</taxon>
        <taxon>rosids</taxon>
        <taxon>malvids</taxon>
        <taxon>Myrtales</taxon>
        <taxon>Lythraceae</taxon>
        <taxon>Trapa</taxon>
    </lineage>
</organism>
<gene>
    <name evidence="4" type="ORF">SAY86_031385</name>
</gene>
<proteinExistence type="predicted"/>
<protein>
    <submittedName>
        <fullName evidence="4">Uncharacterized protein</fullName>
    </submittedName>
</protein>
<keyword evidence="5" id="KW-1185">Reference proteome</keyword>
<dbReference type="AlphaFoldDB" id="A0AAN7M323"/>
<dbReference type="PANTHER" id="PTHR23054:SF18">
    <property type="entry name" value="TERNARY COMPLEX FACTOR MIP1, LEUCINE-ZIPPER"/>
    <property type="match status" value="1"/>
</dbReference>
<evidence type="ECO:0000259" key="3">
    <source>
        <dbReference type="Pfam" id="PF14389"/>
    </source>
</evidence>
<evidence type="ECO:0000313" key="4">
    <source>
        <dbReference type="EMBL" id="KAK4790972.1"/>
    </source>
</evidence>
<name>A0AAN7M323_TRANT</name>
<dbReference type="PANTHER" id="PTHR23054">
    <property type="entry name" value="TERNARY COMPLEX FACTOR MIP1, LEUCINE-ZIPPER-RELATED"/>
    <property type="match status" value="1"/>
</dbReference>
<dbReference type="Pfam" id="PF14389">
    <property type="entry name" value="Lzipper-MIP1"/>
    <property type="match status" value="1"/>
</dbReference>
<evidence type="ECO:0000313" key="5">
    <source>
        <dbReference type="Proteomes" id="UP001346149"/>
    </source>
</evidence>
<dbReference type="Proteomes" id="UP001346149">
    <property type="component" value="Unassembled WGS sequence"/>
</dbReference>
<dbReference type="Pfam" id="PF04784">
    <property type="entry name" value="DUF547"/>
    <property type="match status" value="1"/>
</dbReference>
<feature type="compositionally biased region" description="Polar residues" evidence="1">
    <location>
        <begin position="258"/>
        <end position="275"/>
    </location>
</feature>
<feature type="region of interest" description="Disordered" evidence="1">
    <location>
        <begin position="386"/>
        <end position="406"/>
    </location>
</feature>